<dbReference type="NCBIfam" id="TIGR00874">
    <property type="entry name" value="talAB"/>
    <property type="match status" value="1"/>
</dbReference>
<dbReference type="InterPro" id="IPR013785">
    <property type="entry name" value="Aldolase_TIM"/>
</dbReference>
<dbReference type="Pfam" id="PF00923">
    <property type="entry name" value="TAL_FSA"/>
    <property type="match status" value="1"/>
</dbReference>
<dbReference type="HAMAP" id="MF_00492">
    <property type="entry name" value="Transaldolase_1"/>
    <property type="match status" value="1"/>
</dbReference>
<comment type="function">
    <text evidence="7">Catalyzes the rate-limiting step of the non-oxidative phase in the pentose phosphate pathway. Catalyzes the reversible conversion of sedheptulose-7-phosphate and D-glyceraldehyde 3-phosphate into erythrose-4-phosphate and beta-D-fructose 6-phosphate.</text>
</comment>
<reference evidence="9 10" key="1">
    <citation type="submission" date="2024-02" db="EMBL/GenBank/DDBJ databases">
        <authorList>
            <person name="Chen Y."/>
            <person name="Shah S."/>
            <person name="Dougan E. K."/>
            <person name="Thang M."/>
            <person name="Chan C."/>
        </authorList>
    </citation>
    <scope>NUCLEOTIDE SEQUENCE [LARGE SCALE GENOMIC DNA]</scope>
</reference>
<dbReference type="Pfam" id="PF03407">
    <property type="entry name" value="Nucleotid_trans"/>
    <property type="match status" value="1"/>
</dbReference>
<evidence type="ECO:0000256" key="3">
    <source>
        <dbReference type="ARBA" id="ARBA00013151"/>
    </source>
</evidence>
<evidence type="ECO:0000256" key="7">
    <source>
        <dbReference type="RuleBase" id="RU000501"/>
    </source>
</evidence>
<evidence type="ECO:0000313" key="10">
    <source>
        <dbReference type="Proteomes" id="UP001642464"/>
    </source>
</evidence>
<evidence type="ECO:0000313" key="9">
    <source>
        <dbReference type="EMBL" id="CAK9002648.1"/>
    </source>
</evidence>
<evidence type="ECO:0000259" key="8">
    <source>
        <dbReference type="Pfam" id="PF03407"/>
    </source>
</evidence>
<accession>A0ABP0IMT3</accession>
<dbReference type="EMBL" id="CAXAMM010004168">
    <property type="protein sequence ID" value="CAK9002648.1"/>
    <property type="molecule type" value="Genomic_DNA"/>
</dbReference>
<dbReference type="InterPro" id="IPR001585">
    <property type="entry name" value="TAL/FSA"/>
</dbReference>
<protein>
    <recommendedName>
        <fullName evidence="3 7">Transaldolase</fullName>
        <ecNumber evidence="3 7">2.2.1.2</ecNumber>
    </recommendedName>
</protein>
<comment type="caution">
    <text evidence="9">The sequence shown here is derived from an EMBL/GenBank/DDBJ whole genome shotgun (WGS) entry which is preliminary data.</text>
</comment>
<comment type="similarity">
    <text evidence="2">Belongs to the transaldolase family. Type 1 subfamily.</text>
</comment>
<keyword evidence="4 7" id="KW-0808">Transferase</keyword>
<dbReference type="Proteomes" id="UP001642464">
    <property type="component" value="Unassembled WGS sequence"/>
</dbReference>
<dbReference type="PROSITE" id="PS00958">
    <property type="entry name" value="TRANSALDOLASE_2"/>
    <property type="match status" value="1"/>
</dbReference>
<dbReference type="SUPFAM" id="SSF51569">
    <property type="entry name" value="Aldolase"/>
    <property type="match status" value="1"/>
</dbReference>
<dbReference type="PANTHER" id="PTHR10683:SF18">
    <property type="entry name" value="TRANSALDOLASE"/>
    <property type="match status" value="1"/>
</dbReference>
<proteinExistence type="inferred from homology"/>
<dbReference type="InterPro" id="IPR004730">
    <property type="entry name" value="Transaldolase_1"/>
</dbReference>
<dbReference type="EC" id="2.2.1.2" evidence="3 7"/>
<evidence type="ECO:0000256" key="5">
    <source>
        <dbReference type="ARBA" id="ARBA00023126"/>
    </source>
</evidence>
<evidence type="ECO:0000256" key="2">
    <source>
        <dbReference type="ARBA" id="ARBA00008012"/>
    </source>
</evidence>
<dbReference type="Gene3D" id="3.20.20.70">
    <property type="entry name" value="Aldolase class I"/>
    <property type="match status" value="1"/>
</dbReference>
<dbReference type="CDD" id="cd00957">
    <property type="entry name" value="Transaldolase_TalAB"/>
    <property type="match status" value="1"/>
</dbReference>
<keyword evidence="10" id="KW-1185">Reference proteome</keyword>
<dbReference type="InterPro" id="IPR018225">
    <property type="entry name" value="Transaldolase_AS"/>
</dbReference>
<dbReference type="InterPro" id="IPR005069">
    <property type="entry name" value="Nucl-diP-sugar_transferase"/>
</dbReference>
<keyword evidence="5 7" id="KW-0570">Pentose shunt</keyword>
<evidence type="ECO:0000256" key="4">
    <source>
        <dbReference type="ARBA" id="ARBA00022679"/>
    </source>
</evidence>
<dbReference type="PROSITE" id="PS01054">
    <property type="entry name" value="TRANSALDOLASE_1"/>
    <property type="match status" value="1"/>
</dbReference>
<sequence>MCDPSVNVHLPHGKAEYTCPKDGTCVACRSHFTKMNAVVQAFRQTKLQARRKEVFDERFAVNQAVVVVSVNLGQVFLLLNWACSVRARVEMDPRAFTYVVTTDEMAHKVLTKAGFIVEPMDWLRESNIKIDHKYKGLANVGPHAYINTVMAAAGEALLLEDHPVLLMDVDIIWLRNPLEFLARATRPGRDVIASLSPRDDSYGYVNGGAVYFVPTVKSKIFLSTFVNLSVLKHGSDQVVLNILFRHFRFRTLNLFVVNTDVFNTNWGFKDKLKVSNPGITPYLAHIVGRYKAARLQKLNLWFHTPSCEFYNAELIDRAARDGLVNASAARSRYAPSSERAALASLLPAAATLGASGLTSCLSALSPASILLRSVRGALVRGGVLLRGTQKVELERAGRMADEQPAKKQKVEQSELDQLKTMTVVVADTGDFESIKKFKPTDATTNPSLIFQAAQMEQYKSKVEDAIKYGKEKVADGNDEERLAVIMDKLAVNFGLEILKVVEGLVSTEVDARLSFDTESSVKRAKRIIQMYEDAGVSKDRILIKLATTWEGVQAAKELKKEGINCNLTLLFSMPQAIACAEAGVTLVSPFCGRVMSYFSAKEGNKTYEAHEDPGVLLVQHIYNYYKKYGYDTVVMGASFRNTGEILELAGCDKLTIAPKFLETLGQDTKTVEAKLTPEKAKTVDVGDKLELDEQAFRWMLNEDEMATIKLAEGIRNFAADLVKLEQLIKGMM</sequence>
<name>A0ABP0IMT3_9DINO</name>
<feature type="domain" description="Nucleotide-diphospho-sugar transferase" evidence="8">
    <location>
        <begin position="99"/>
        <end position="270"/>
    </location>
</feature>
<comment type="pathway">
    <text evidence="1 7">Carbohydrate degradation; pentose phosphate pathway; D-glyceraldehyde 3-phosphate and beta-D-fructose 6-phosphate from D-ribose 5-phosphate and D-xylulose 5-phosphate (non-oxidative stage): step 2/3.</text>
</comment>
<evidence type="ECO:0000256" key="1">
    <source>
        <dbReference type="ARBA" id="ARBA00004857"/>
    </source>
</evidence>
<organism evidence="9 10">
    <name type="scientific">Durusdinium trenchii</name>
    <dbReference type="NCBI Taxonomy" id="1381693"/>
    <lineage>
        <taxon>Eukaryota</taxon>
        <taxon>Sar</taxon>
        <taxon>Alveolata</taxon>
        <taxon>Dinophyceae</taxon>
        <taxon>Suessiales</taxon>
        <taxon>Symbiodiniaceae</taxon>
        <taxon>Durusdinium</taxon>
    </lineage>
</organism>
<keyword evidence="6" id="KW-0704">Schiff base</keyword>
<dbReference type="PANTHER" id="PTHR10683">
    <property type="entry name" value="TRANSALDOLASE"/>
    <property type="match status" value="1"/>
</dbReference>
<evidence type="ECO:0000256" key="6">
    <source>
        <dbReference type="ARBA" id="ARBA00023270"/>
    </source>
</evidence>
<comment type="catalytic activity">
    <reaction evidence="7">
        <text>D-sedoheptulose 7-phosphate + D-glyceraldehyde 3-phosphate = D-erythrose 4-phosphate + beta-D-fructose 6-phosphate</text>
        <dbReference type="Rhea" id="RHEA:17053"/>
        <dbReference type="ChEBI" id="CHEBI:16897"/>
        <dbReference type="ChEBI" id="CHEBI:57483"/>
        <dbReference type="ChEBI" id="CHEBI:57634"/>
        <dbReference type="ChEBI" id="CHEBI:59776"/>
        <dbReference type="EC" id="2.2.1.2"/>
    </reaction>
</comment>
<gene>
    <name evidence="9" type="ORF">SCF082_LOCUS7430</name>
</gene>